<keyword evidence="4" id="KW-0479">Metal-binding</keyword>
<evidence type="ECO:0000313" key="11">
    <source>
        <dbReference type="EMBL" id="KAB0399355.1"/>
    </source>
</evidence>
<dbReference type="PANTHER" id="PTHR22770:SF35">
    <property type="entry name" value="RANBP-TYPE AND C3HC4-TYPE ZINC FINGER-CONTAINING PROTEIN 1"/>
    <property type="match status" value="1"/>
</dbReference>
<dbReference type="GO" id="GO:0043130">
    <property type="term" value="F:ubiquitin binding"/>
    <property type="evidence" value="ECO:0007669"/>
    <property type="project" value="TreeGrafter"/>
</dbReference>
<dbReference type="InterPro" id="IPR057468">
    <property type="entry name" value="HOIL-1/Sharpin_LTM"/>
</dbReference>
<dbReference type="CDD" id="cd20345">
    <property type="entry name" value="BRcat_RBR_HOIL1"/>
    <property type="match status" value="1"/>
</dbReference>
<dbReference type="GO" id="GO:0043161">
    <property type="term" value="P:proteasome-mediated ubiquitin-dependent protein catabolic process"/>
    <property type="evidence" value="ECO:0007669"/>
    <property type="project" value="TreeGrafter"/>
</dbReference>
<dbReference type="GO" id="GO:0071797">
    <property type="term" value="C:LUBAC complex"/>
    <property type="evidence" value="ECO:0007669"/>
    <property type="project" value="TreeGrafter"/>
</dbReference>
<protein>
    <recommendedName>
        <fullName evidence="13">Ubiquitin-like domain-containing protein</fullName>
    </recommendedName>
</protein>
<dbReference type="GO" id="GO:0009893">
    <property type="term" value="P:positive regulation of metabolic process"/>
    <property type="evidence" value="ECO:0007669"/>
    <property type="project" value="UniProtKB-ARBA"/>
</dbReference>
<dbReference type="OrthoDB" id="261960at2759"/>
<feature type="non-terminal residue" evidence="11">
    <location>
        <position position="1"/>
    </location>
</feature>
<gene>
    <name evidence="11" type="ORF">E2I00_005072</name>
</gene>
<dbReference type="CDD" id="cd01799">
    <property type="entry name" value="Ubl_HOIL1"/>
    <property type="match status" value="1"/>
</dbReference>
<evidence type="ECO:0000256" key="6">
    <source>
        <dbReference type="ARBA" id="ARBA00022771"/>
    </source>
</evidence>
<name>A0A643CHU0_BALPH</name>
<comment type="pathway">
    <text evidence="1">Protein modification; protein ubiquitination.</text>
</comment>
<dbReference type="GO" id="GO:0004842">
    <property type="term" value="F:ubiquitin-protein transferase activity"/>
    <property type="evidence" value="ECO:0007669"/>
    <property type="project" value="TreeGrafter"/>
</dbReference>
<dbReference type="PROSITE" id="PS51873">
    <property type="entry name" value="TRIAD"/>
    <property type="match status" value="1"/>
</dbReference>
<dbReference type="InterPro" id="IPR047558">
    <property type="entry name" value="BRcat_RBR_HOIL1"/>
</dbReference>
<dbReference type="EMBL" id="SGJD01001565">
    <property type="protein sequence ID" value="KAB0399355.1"/>
    <property type="molecule type" value="Genomic_DNA"/>
</dbReference>
<dbReference type="PANTHER" id="PTHR22770">
    <property type="entry name" value="UBIQUITIN CONJUGATING ENZYME 7 INTERACTING PROTEIN-RELATED"/>
    <property type="match status" value="1"/>
</dbReference>
<evidence type="ECO:0000259" key="10">
    <source>
        <dbReference type="PROSITE" id="PS51873"/>
    </source>
</evidence>
<evidence type="ECO:0000256" key="2">
    <source>
        <dbReference type="ARBA" id="ARBA00022553"/>
    </source>
</evidence>
<evidence type="ECO:0000259" key="9">
    <source>
        <dbReference type="PROSITE" id="PS50053"/>
    </source>
</evidence>
<dbReference type="GO" id="GO:0043123">
    <property type="term" value="P:positive regulation of canonical NF-kappaB signal transduction"/>
    <property type="evidence" value="ECO:0007669"/>
    <property type="project" value="TreeGrafter"/>
</dbReference>
<evidence type="ECO:0000256" key="5">
    <source>
        <dbReference type="ARBA" id="ARBA00022737"/>
    </source>
</evidence>
<dbReference type="GO" id="GO:0097039">
    <property type="term" value="P:protein linear polyubiquitination"/>
    <property type="evidence" value="ECO:0007669"/>
    <property type="project" value="TreeGrafter"/>
</dbReference>
<proteinExistence type="predicted"/>
<feature type="domain" description="RING-type" evidence="10">
    <location>
        <begin position="179"/>
        <end position="344"/>
    </location>
</feature>
<keyword evidence="12" id="KW-1185">Reference proteome</keyword>
<evidence type="ECO:0000256" key="4">
    <source>
        <dbReference type="ARBA" id="ARBA00022723"/>
    </source>
</evidence>
<reference evidence="11 12" key="1">
    <citation type="journal article" date="2019" name="PLoS ONE">
        <title>Genomic analyses reveal an absence of contemporary introgressive admixture between fin whales and blue whales, despite known hybrids.</title>
        <authorList>
            <person name="Westbury M.V."/>
            <person name="Petersen B."/>
            <person name="Lorenzen E.D."/>
        </authorList>
    </citation>
    <scope>NUCLEOTIDE SEQUENCE [LARGE SCALE GENOMIC DNA]</scope>
    <source>
        <strain evidence="11">FinWhale-01</strain>
    </source>
</reference>
<evidence type="ECO:0000256" key="3">
    <source>
        <dbReference type="ARBA" id="ARBA00022679"/>
    </source>
</evidence>
<sequence>LLKIKPCANLPLWISAEEVAQRLTRAVAGGDEQVAMQCAIWLAEQRVPLNVQLKPEVSPTQDIRLWVSVEDAQMHTVTIWLTVRPDMTVASLKDMVFLDYGFPPTLQQWVIGQRLARDQETLHSHGVRRNGASAYLYLLSACNTSLNRQELQRERQLRMLEGHPVARTLLPGCDAHPGLSAPPPQCGPDPTPSDVVPHGCAVPMAERGECLQGTIRNSQEAEVACPFIDNSYSCSGKLLEREIRALLSPEDYQRFLDLGISIAENRSAFSYHCKTPDCKGWCFFEDDVNEFTCPVCFHVNCLLCKICWVTKGPRWGPGGPGDTSGGCRCRVNGAPCHPSCQNCH</sequence>
<keyword evidence="5" id="KW-0677">Repeat</keyword>
<organism evidence="11 12">
    <name type="scientific">Balaenoptera physalus</name>
    <name type="common">Fin whale</name>
    <name type="synonym">Balaena physalus</name>
    <dbReference type="NCBI Taxonomy" id="9770"/>
    <lineage>
        <taxon>Eukaryota</taxon>
        <taxon>Metazoa</taxon>
        <taxon>Chordata</taxon>
        <taxon>Craniata</taxon>
        <taxon>Vertebrata</taxon>
        <taxon>Euteleostomi</taxon>
        <taxon>Mammalia</taxon>
        <taxon>Eutheria</taxon>
        <taxon>Laurasiatheria</taxon>
        <taxon>Artiodactyla</taxon>
        <taxon>Whippomorpha</taxon>
        <taxon>Cetacea</taxon>
        <taxon>Mysticeti</taxon>
        <taxon>Balaenopteridae</taxon>
        <taxon>Balaenoptera</taxon>
    </lineage>
</organism>
<comment type="caution">
    <text evidence="11">The sequence shown here is derived from an EMBL/GenBank/DDBJ whole genome shotgun (WGS) entry which is preliminary data.</text>
</comment>
<dbReference type="PROSITE" id="PS50053">
    <property type="entry name" value="UBIQUITIN_2"/>
    <property type="match status" value="1"/>
</dbReference>
<dbReference type="FunFam" id="3.10.20.90:FF:000140">
    <property type="entry name" value="RanBP-type and C3HC4-type zinc finger-containing protein 1"/>
    <property type="match status" value="1"/>
</dbReference>
<evidence type="ECO:0000313" key="12">
    <source>
        <dbReference type="Proteomes" id="UP000437017"/>
    </source>
</evidence>
<keyword evidence="8" id="KW-0862">Zinc</keyword>
<feature type="domain" description="Ubiquitin-like" evidence="9">
    <location>
        <begin position="63"/>
        <end position="127"/>
    </location>
</feature>
<evidence type="ECO:0008006" key="13">
    <source>
        <dbReference type="Google" id="ProtNLM"/>
    </source>
</evidence>
<dbReference type="InterPro" id="IPR000626">
    <property type="entry name" value="Ubiquitin-like_dom"/>
</dbReference>
<evidence type="ECO:0000256" key="8">
    <source>
        <dbReference type="ARBA" id="ARBA00022833"/>
    </source>
</evidence>
<dbReference type="Proteomes" id="UP000437017">
    <property type="component" value="Unassembled WGS sequence"/>
</dbReference>
<keyword evidence="6" id="KW-0863">Zinc-finger</keyword>
<dbReference type="InterPro" id="IPR029071">
    <property type="entry name" value="Ubiquitin-like_domsf"/>
</dbReference>
<accession>A0A643CHU0</accession>
<dbReference type="Pfam" id="PF25393">
    <property type="entry name" value="LTM"/>
    <property type="match status" value="1"/>
</dbReference>
<keyword evidence="3" id="KW-0808">Transferase</keyword>
<dbReference type="SUPFAM" id="SSF54236">
    <property type="entry name" value="Ubiquitin-like"/>
    <property type="match status" value="1"/>
</dbReference>
<dbReference type="InterPro" id="IPR051628">
    <property type="entry name" value="LUBAC_E3_Ligases"/>
</dbReference>
<keyword evidence="2" id="KW-0597">Phosphoprotein</keyword>
<evidence type="ECO:0000256" key="7">
    <source>
        <dbReference type="ARBA" id="ARBA00022786"/>
    </source>
</evidence>
<dbReference type="Gene3D" id="3.10.20.90">
    <property type="entry name" value="Phosphatidylinositol 3-kinase Catalytic Subunit, Chain A, domain 1"/>
    <property type="match status" value="1"/>
</dbReference>
<dbReference type="InterPro" id="IPR044066">
    <property type="entry name" value="TRIAD_supradom"/>
</dbReference>
<evidence type="ECO:0000256" key="1">
    <source>
        <dbReference type="ARBA" id="ARBA00004906"/>
    </source>
</evidence>
<dbReference type="GO" id="GO:0008270">
    <property type="term" value="F:zinc ion binding"/>
    <property type="evidence" value="ECO:0007669"/>
    <property type="project" value="UniProtKB-KW"/>
</dbReference>
<dbReference type="SUPFAM" id="SSF57850">
    <property type="entry name" value="RING/U-box"/>
    <property type="match status" value="1"/>
</dbReference>
<dbReference type="AlphaFoldDB" id="A0A643CHU0"/>
<keyword evidence="7" id="KW-0833">Ubl conjugation pathway</keyword>